<evidence type="ECO:0000256" key="4">
    <source>
        <dbReference type="ARBA" id="ARBA00022527"/>
    </source>
</evidence>
<reference evidence="15 16" key="1">
    <citation type="submission" date="2020-02" db="EMBL/GenBank/DDBJ databases">
        <title>Identification and distribution of gene clusters putatively required for synthesis of sphingolipid metabolism inhibitors in phylogenetically diverse species of the filamentous fungus Fusarium.</title>
        <authorList>
            <person name="Kim H.-S."/>
            <person name="Busman M."/>
            <person name="Brown D.W."/>
            <person name="Divon H."/>
            <person name="Uhlig S."/>
            <person name="Proctor R.H."/>
        </authorList>
    </citation>
    <scope>NUCLEOTIDE SEQUENCE [LARGE SCALE GENOMIC DNA]</scope>
    <source>
        <strain evidence="15 16">NRRL 2903</strain>
    </source>
</reference>
<evidence type="ECO:0000256" key="1">
    <source>
        <dbReference type="ARBA" id="ARBA00004623"/>
    </source>
</evidence>
<keyword evidence="6" id="KW-0547">Nucleotide-binding</keyword>
<keyword evidence="3" id="KW-0813">Transport</keyword>
<proteinExistence type="predicted"/>
<keyword evidence="5" id="KW-0808">Transferase</keyword>
<dbReference type="GO" id="GO:0005524">
    <property type="term" value="F:ATP binding"/>
    <property type="evidence" value="ECO:0007669"/>
    <property type="project" value="UniProtKB-KW"/>
</dbReference>
<evidence type="ECO:0000256" key="3">
    <source>
        <dbReference type="ARBA" id="ARBA00022448"/>
    </source>
</evidence>
<dbReference type="SMART" id="SM00220">
    <property type="entry name" value="S_TKc"/>
    <property type="match status" value="1"/>
</dbReference>
<dbReference type="PROSITE" id="PS50011">
    <property type="entry name" value="PROTEIN_KINASE_DOM"/>
    <property type="match status" value="1"/>
</dbReference>
<dbReference type="InterPro" id="IPR011009">
    <property type="entry name" value="Kinase-like_dom_sf"/>
</dbReference>
<dbReference type="GO" id="GO:0034045">
    <property type="term" value="C:phagophore assembly site membrane"/>
    <property type="evidence" value="ECO:0007669"/>
    <property type="project" value="UniProtKB-SubCell"/>
</dbReference>
<evidence type="ECO:0000313" key="16">
    <source>
        <dbReference type="Proteomes" id="UP000537989"/>
    </source>
</evidence>
<comment type="catalytic activity">
    <reaction evidence="13">
        <text>L-seryl-[protein] + ATP = O-phospho-L-seryl-[protein] + ADP + H(+)</text>
        <dbReference type="Rhea" id="RHEA:17989"/>
        <dbReference type="Rhea" id="RHEA-COMP:9863"/>
        <dbReference type="Rhea" id="RHEA-COMP:11604"/>
        <dbReference type="ChEBI" id="CHEBI:15378"/>
        <dbReference type="ChEBI" id="CHEBI:29999"/>
        <dbReference type="ChEBI" id="CHEBI:30616"/>
        <dbReference type="ChEBI" id="CHEBI:83421"/>
        <dbReference type="ChEBI" id="CHEBI:456216"/>
        <dbReference type="EC" id="2.7.11.1"/>
    </reaction>
</comment>
<dbReference type="Pfam" id="PF00069">
    <property type="entry name" value="Pkinase"/>
    <property type="match status" value="1"/>
</dbReference>
<evidence type="ECO:0000256" key="11">
    <source>
        <dbReference type="ARBA" id="ARBA00030237"/>
    </source>
</evidence>
<keyword evidence="16" id="KW-1185">Reference proteome</keyword>
<evidence type="ECO:0000256" key="8">
    <source>
        <dbReference type="ARBA" id="ARBA00022840"/>
    </source>
</evidence>
<dbReference type="CDD" id="cd00180">
    <property type="entry name" value="PKc"/>
    <property type="match status" value="1"/>
</dbReference>
<evidence type="ECO:0000256" key="10">
    <source>
        <dbReference type="ARBA" id="ARBA00023006"/>
    </source>
</evidence>
<dbReference type="Proteomes" id="UP000537989">
    <property type="component" value="Unassembled WGS sequence"/>
</dbReference>
<keyword evidence="4" id="KW-0723">Serine/threonine-protein kinase</keyword>
<comment type="subcellular location">
    <subcellularLocation>
        <location evidence="1">Preautophagosomal structure membrane</location>
        <topology evidence="1">Peripheral membrane protein</topology>
    </subcellularLocation>
</comment>
<dbReference type="PANTHER" id="PTHR24348:SF22">
    <property type="entry name" value="NON-SPECIFIC SERINE_THREONINE PROTEIN KINASE"/>
    <property type="match status" value="1"/>
</dbReference>
<evidence type="ECO:0000256" key="9">
    <source>
        <dbReference type="ARBA" id="ARBA00022927"/>
    </source>
</evidence>
<dbReference type="EMBL" id="JAAMOD010000069">
    <property type="protein sequence ID" value="KAF5242912.1"/>
    <property type="molecule type" value="Genomic_DNA"/>
</dbReference>
<keyword evidence="9" id="KW-0653">Protein transport</keyword>
<accession>A0AAN6C5P7</accession>
<name>A0AAN6C5P7_FUSAU</name>
<comment type="caution">
    <text evidence="15">The sequence shown here is derived from an EMBL/GenBank/DDBJ whole genome shotgun (WGS) entry which is preliminary data.</text>
</comment>
<organism evidence="15 16">
    <name type="scientific">Fusarium austroamericanum</name>
    <dbReference type="NCBI Taxonomy" id="282268"/>
    <lineage>
        <taxon>Eukaryota</taxon>
        <taxon>Fungi</taxon>
        <taxon>Dikarya</taxon>
        <taxon>Ascomycota</taxon>
        <taxon>Pezizomycotina</taxon>
        <taxon>Sordariomycetes</taxon>
        <taxon>Hypocreomycetidae</taxon>
        <taxon>Hypocreales</taxon>
        <taxon>Nectriaceae</taxon>
        <taxon>Fusarium</taxon>
    </lineage>
</organism>
<dbReference type="InterPro" id="IPR000719">
    <property type="entry name" value="Prot_kinase_dom"/>
</dbReference>
<keyword evidence="10" id="KW-0072">Autophagy</keyword>
<dbReference type="GO" id="GO:0005776">
    <property type="term" value="C:autophagosome"/>
    <property type="evidence" value="ECO:0007669"/>
    <property type="project" value="TreeGrafter"/>
</dbReference>
<dbReference type="GO" id="GO:0010506">
    <property type="term" value="P:regulation of autophagy"/>
    <property type="evidence" value="ECO:0007669"/>
    <property type="project" value="InterPro"/>
</dbReference>
<gene>
    <name evidence="15" type="ORF">FAUST_3079</name>
</gene>
<dbReference type="PROSITE" id="PS00108">
    <property type="entry name" value="PROTEIN_KINASE_ST"/>
    <property type="match status" value="1"/>
</dbReference>
<protein>
    <recommendedName>
        <fullName evidence="2">non-specific serine/threonine protein kinase</fullName>
        <ecNumber evidence="2">2.7.11.1</ecNumber>
    </recommendedName>
    <alternativeName>
        <fullName evidence="11">Autophagy-related protein 1</fullName>
    </alternativeName>
</protein>
<dbReference type="Gene3D" id="1.10.510.10">
    <property type="entry name" value="Transferase(Phosphotransferase) domain 1"/>
    <property type="match status" value="1"/>
</dbReference>
<dbReference type="SUPFAM" id="SSF56112">
    <property type="entry name" value="Protein kinase-like (PK-like)"/>
    <property type="match status" value="1"/>
</dbReference>
<dbReference type="GO" id="GO:0004674">
    <property type="term" value="F:protein serine/threonine kinase activity"/>
    <property type="evidence" value="ECO:0007669"/>
    <property type="project" value="UniProtKB-KW"/>
</dbReference>
<feature type="domain" description="Protein kinase" evidence="14">
    <location>
        <begin position="177"/>
        <end position="528"/>
    </location>
</feature>
<evidence type="ECO:0000256" key="6">
    <source>
        <dbReference type="ARBA" id="ARBA00022741"/>
    </source>
</evidence>
<keyword evidence="8" id="KW-0067">ATP-binding</keyword>
<evidence type="ECO:0000256" key="12">
    <source>
        <dbReference type="ARBA" id="ARBA00047899"/>
    </source>
</evidence>
<dbReference type="GO" id="GO:0000045">
    <property type="term" value="P:autophagosome assembly"/>
    <property type="evidence" value="ECO:0007669"/>
    <property type="project" value="TreeGrafter"/>
</dbReference>
<dbReference type="GO" id="GO:0015031">
    <property type="term" value="P:protein transport"/>
    <property type="evidence" value="ECO:0007669"/>
    <property type="project" value="UniProtKB-KW"/>
</dbReference>
<dbReference type="PANTHER" id="PTHR24348">
    <property type="entry name" value="SERINE/THREONINE-PROTEIN KINASE UNC-51-RELATED"/>
    <property type="match status" value="1"/>
</dbReference>
<dbReference type="EC" id="2.7.11.1" evidence="2"/>
<evidence type="ECO:0000256" key="2">
    <source>
        <dbReference type="ARBA" id="ARBA00012513"/>
    </source>
</evidence>
<dbReference type="AlphaFoldDB" id="A0AAN6C5P7"/>
<sequence>MASTNYTNYTNLCRETRLQLTTGFKRAKSKEEFATRAMVKGVMSPDKLQRVYDSLRAENALPTINNSHISAQEFITLVQDKNLRHFLAVLMCAKCSIDAAKAFVETLVLGAESQEAREWPKENPCLLPATEEYLNNLFDDPNDANDFFKEQRPFCTIIIGGPTMVTIHNEDQRALPWLSEENIGEGSFGIVFKVHVAEGHLTKDRDFNQTNEDPEVIARKDFITETVEETAEASFQKEWEAIRKIFNSTQTHGNIVKSFGRIKIEGQPSTFSLLMPLADMDLDKYMQIYRDPIVNDNVARQILIKAVMGLSDGLDFLHSGLRKEDGGENLICYHMDLKPSNILVFNVGRPDMSWKLSDFGLSRVKPKSRADVSDLSRIFRKRGSDQHSKATATINLRGEGTYQPREAQDKGKTMNEKSDVWSLGCIISLLFTFMEEGLRGIQPFSDSRKRHSGSVFDVFYQHNRTIPTYSINKGVTKQHDKLIEAAKQRGAAEGKNLTFLLKWLENEVLVIDQDQRRGAADIFQHLKATLEKYKDMENNPLIQPPKQKLNILEKAKLITRSTLSGLREPSGLDYSKTSTLQTDISQWRLSIEKGLRFRGSDSSPDGKFLIYWNDRTMKLFSDTAATLNSVSSFHSGHVSTYSESSRSREQVLTSPGQQVLQKTRQSWRSGALTDRYLISAATDGTDTFKCYIFDIEVDPRLSTYSQITLADIGQGIHKLITPPGGPPDKPSFACILNDDNNGRCSILIARIDPDTSTQPNGQPVPSQNLPYHDAGICLRRQRICPLEWHAVDIEHVALQTRDEVYVVVRGASDLSLHLFTIERPGVLRRDLNLNASGDNGERLFTDMICFSNADDSRKTDVIVVAQRESIFHFTFNGVDNDPKVVRHLPVKDYWILKIARDEPGSILALGKHSGNNNLFLLSIKLKRRTMRPDPEVLAELHGVSITHQPKLSLLRGAKGSIAQVITATPDGQYRVYRLDLTGVLDT</sequence>
<dbReference type="InterPro" id="IPR045269">
    <property type="entry name" value="Atg1-like"/>
</dbReference>
<evidence type="ECO:0000256" key="7">
    <source>
        <dbReference type="ARBA" id="ARBA00022777"/>
    </source>
</evidence>
<dbReference type="SUPFAM" id="SSF82171">
    <property type="entry name" value="DPP6 N-terminal domain-like"/>
    <property type="match status" value="1"/>
</dbReference>
<comment type="catalytic activity">
    <reaction evidence="12">
        <text>L-threonyl-[protein] + ATP = O-phospho-L-threonyl-[protein] + ADP + H(+)</text>
        <dbReference type="Rhea" id="RHEA:46608"/>
        <dbReference type="Rhea" id="RHEA-COMP:11060"/>
        <dbReference type="Rhea" id="RHEA-COMP:11605"/>
        <dbReference type="ChEBI" id="CHEBI:15378"/>
        <dbReference type="ChEBI" id="CHEBI:30013"/>
        <dbReference type="ChEBI" id="CHEBI:30616"/>
        <dbReference type="ChEBI" id="CHEBI:61977"/>
        <dbReference type="ChEBI" id="CHEBI:456216"/>
        <dbReference type="EC" id="2.7.11.1"/>
    </reaction>
</comment>
<dbReference type="GO" id="GO:0005829">
    <property type="term" value="C:cytosol"/>
    <property type="evidence" value="ECO:0007669"/>
    <property type="project" value="TreeGrafter"/>
</dbReference>
<evidence type="ECO:0000313" key="15">
    <source>
        <dbReference type="EMBL" id="KAF5242912.1"/>
    </source>
</evidence>
<keyword evidence="7" id="KW-0418">Kinase</keyword>
<dbReference type="InterPro" id="IPR008271">
    <property type="entry name" value="Ser/Thr_kinase_AS"/>
</dbReference>
<evidence type="ECO:0000256" key="5">
    <source>
        <dbReference type="ARBA" id="ARBA00022679"/>
    </source>
</evidence>
<evidence type="ECO:0000256" key="13">
    <source>
        <dbReference type="ARBA" id="ARBA00048679"/>
    </source>
</evidence>
<evidence type="ECO:0000259" key="14">
    <source>
        <dbReference type="PROSITE" id="PS50011"/>
    </source>
</evidence>